<dbReference type="OrthoDB" id="4409326at2"/>
<dbReference type="Proteomes" id="UP000589552">
    <property type="component" value="Unassembled WGS sequence"/>
</dbReference>
<sequence length="321" mass="35450">MGTTTETTLRIHSSGVILRRDQNELGADEIRRRFRAGELVRIARGIYIRHAERPRHEDFRLRAAAAGLIHSGAIVTGPGAAAIQGFGGLYPQKMMIDVLSPSVDGTSESGFCRLRKAKGDEATHIVDGIRVTTPAVTIMETALVHGARMGLAVAESVLWTGKCTKKELADAYAHTARRKGRSAAKFVAETADDRSQSVGETLTHWCIRQAGLPEPLQQVEIFDETGAFVAKVDFFWPEFGIIVEFDGNVKLSGKYGDPETVARRQLERDTALTNLGLRILHVKWDEVFSGTGIRTIRGFYYHFAALRGGYLGSWRLADLRR</sequence>
<dbReference type="EMBL" id="JABAGA010000002">
    <property type="protein sequence ID" value="NMF08894.1"/>
    <property type="molecule type" value="Genomic_DNA"/>
</dbReference>
<accession>A0A7X9SVL0</accession>
<comment type="caution">
    <text evidence="1">The sequence shown here is derived from an EMBL/GenBank/DDBJ whole genome shotgun (WGS) entry which is preliminary data.</text>
</comment>
<dbReference type="AlphaFoldDB" id="A0A7X9SVL0"/>
<evidence type="ECO:0000313" key="1">
    <source>
        <dbReference type="EMBL" id="NMF08894.1"/>
    </source>
</evidence>
<name>A0A7X9SVL0_9CORY</name>
<protein>
    <recommendedName>
        <fullName evidence="3">Type IV toxin-antitoxin system AbiEi family antitoxin domain-containing protein</fullName>
    </recommendedName>
</protein>
<evidence type="ECO:0000313" key="2">
    <source>
        <dbReference type="Proteomes" id="UP000589552"/>
    </source>
</evidence>
<reference evidence="1 2" key="1">
    <citation type="submission" date="2020-04" db="EMBL/GenBank/DDBJ databases">
        <authorList>
            <person name="Hitch T.C.A."/>
            <person name="Wylensek D."/>
            <person name="Clavel T."/>
        </authorList>
    </citation>
    <scope>NUCLEOTIDE SEQUENCE [LARGE SCALE GENOMIC DNA]</scope>
    <source>
        <strain evidence="1 2">BL-383-APC-2I</strain>
    </source>
</reference>
<dbReference type="GeneID" id="95321275"/>
<organism evidence="1 2">
    <name type="scientific">Corynebacterium xerosis</name>
    <dbReference type="NCBI Taxonomy" id="1725"/>
    <lineage>
        <taxon>Bacteria</taxon>
        <taxon>Bacillati</taxon>
        <taxon>Actinomycetota</taxon>
        <taxon>Actinomycetes</taxon>
        <taxon>Mycobacteriales</taxon>
        <taxon>Corynebacteriaceae</taxon>
        <taxon>Corynebacterium</taxon>
    </lineage>
</organism>
<evidence type="ECO:0008006" key="3">
    <source>
        <dbReference type="Google" id="ProtNLM"/>
    </source>
</evidence>
<gene>
    <name evidence="1" type="ORF">HF852_04605</name>
</gene>
<dbReference type="RefSeq" id="WP_052753014.1">
    <property type="nucleotide sequence ID" value="NZ_DYUU01000052.1"/>
</dbReference>
<proteinExistence type="predicted"/>